<dbReference type="GO" id="GO:0003677">
    <property type="term" value="F:DNA binding"/>
    <property type="evidence" value="ECO:0007669"/>
    <property type="project" value="InterPro"/>
</dbReference>
<evidence type="ECO:0000313" key="3">
    <source>
        <dbReference type="EMBL" id="NXE56999.1"/>
    </source>
</evidence>
<keyword evidence="4" id="KW-1185">Reference proteome</keyword>
<evidence type="ECO:0000256" key="1">
    <source>
        <dbReference type="ARBA" id="ARBA00010343"/>
    </source>
</evidence>
<accession>A0A7K8NUP0</accession>
<organism evidence="3 4">
    <name type="scientific">Casuarius casuarius</name>
    <name type="common">Southern cassowary</name>
    <name type="synonym">Struthio casuarius</name>
    <dbReference type="NCBI Taxonomy" id="8787"/>
    <lineage>
        <taxon>Eukaryota</taxon>
        <taxon>Metazoa</taxon>
        <taxon>Chordata</taxon>
        <taxon>Craniata</taxon>
        <taxon>Vertebrata</taxon>
        <taxon>Euteleostomi</taxon>
        <taxon>Archelosauria</taxon>
        <taxon>Archosauria</taxon>
        <taxon>Dinosauria</taxon>
        <taxon>Saurischia</taxon>
        <taxon>Theropoda</taxon>
        <taxon>Coelurosauria</taxon>
        <taxon>Aves</taxon>
        <taxon>Palaeognathae</taxon>
        <taxon>Casuariiformes</taxon>
        <taxon>Casuariidae</taxon>
        <taxon>Casuarius</taxon>
    </lineage>
</organism>
<name>A0A7K8NUP0_CASCA</name>
<gene>
    <name evidence="3" type="primary">His2</name>
    <name evidence="3" type="ORF">CASCAS_R14968</name>
</gene>
<dbReference type="EMBL" id="VWPT01000385">
    <property type="protein sequence ID" value="NXE56999.1"/>
    <property type="molecule type" value="Genomic_DNA"/>
</dbReference>
<comment type="similarity">
    <text evidence="1">Belongs to the histone H3 family.</text>
</comment>
<protein>
    <submittedName>
        <fullName evidence="3">H3 protein</fullName>
    </submittedName>
</protein>
<dbReference type="InterPro" id="IPR007125">
    <property type="entry name" value="H2A/H2B/H3"/>
</dbReference>
<dbReference type="SMART" id="SM00428">
    <property type="entry name" value="H3"/>
    <property type="match status" value="1"/>
</dbReference>
<dbReference type="InterPro" id="IPR009072">
    <property type="entry name" value="Histone-fold"/>
</dbReference>
<dbReference type="PRINTS" id="PR00622">
    <property type="entry name" value="HISTONEH3"/>
</dbReference>
<dbReference type="GO" id="GO:0046982">
    <property type="term" value="F:protein heterodimerization activity"/>
    <property type="evidence" value="ECO:0007669"/>
    <property type="project" value="InterPro"/>
</dbReference>
<dbReference type="InterPro" id="IPR000164">
    <property type="entry name" value="Histone_H3/CENP-A"/>
</dbReference>
<comment type="caution">
    <text evidence="3">The sequence shown here is derived from an EMBL/GenBank/DDBJ whole genome shotgun (WGS) entry which is preliminary data.</text>
</comment>
<proteinExistence type="inferred from homology"/>
<dbReference type="Proteomes" id="UP000524187">
    <property type="component" value="Unassembled WGS sequence"/>
</dbReference>
<feature type="non-terminal residue" evidence="3">
    <location>
        <position position="94"/>
    </location>
</feature>
<dbReference type="SUPFAM" id="SSF47113">
    <property type="entry name" value="Histone-fold"/>
    <property type="match status" value="1"/>
</dbReference>
<dbReference type="GO" id="GO:0000786">
    <property type="term" value="C:nucleosome"/>
    <property type="evidence" value="ECO:0007669"/>
    <property type="project" value="InterPro"/>
</dbReference>
<feature type="non-terminal residue" evidence="3">
    <location>
        <position position="1"/>
    </location>
</feature>
<dbReference type="GO" id="GO:0030527">
    <property type="term" value="F:structural constituent of chromatin"/>
    <property type="evidence" value="ECO:0007669"/>
    <property type="project" value="InterPro"/>
</dbReference>
<dbReference type="Pfam" id="PF00125">
    <property type="entry name" value="Histone"/>
    <property type="match status" value="1"/>
</dbReference>
<dbReference type="Gene3D" id="1.10.20.10">
    <property type="entry name" value="Histone, subunit A"/>
    <property type="match status" value="1"/>
</dbReference>
<sequence>ERRAAALRRKLRASSKRPPWLLPTSSLQQLLRGVPGVQKGFGVQAAAVTALQAGCEAHLLALLQDWGQCALHAKRAVVRAADVKLVKCLRGDRS</sequence>
<evidence type="ECO:0000259" key="2">
    <source>
        <dbReference type="Pfam" id="PF00125"/>
    </source>
</evidence>
<dbReference type="AlphaFoldDB" id="A0A7K8NUP0"/>
<evidence type="ECO:0000313" key="4">
    <source>
        <dbReference type="Proteomes" id="UP000524187"/>
    </source>
</evidence>
<reference evidence="3 4" key="1">
    <citation type="submission" date="2019-09" db="EMBL/GenBank/DDBJ databases">
        <title>Bird 10,000 Genomes (B10K) Project - Family phase.</title>
        <authorList>
            <person name="Zhang G."/>
        </authorList>
    </citation>
    <scope>NUCLEOTIDE SEQUENCE [LARGE SCALE GENOMIC DNA]</scope>
    <source>
        <strain evidence="3">B10K-LSUMZ-50683</strain>
        <tissue evidence="3">Muscle</tissue>
    </source>
</reference>
<feature type="domain" description="Core Histone H2A/H2B/H3" evidence="2">
    <location>
        <begin position="11"/>
        <end position="88"/>
    </location>
</feature>